<dbReference type="Pfam" id="PF11716">
    <property type="entry name" value="MDMPI_N"/>
    <property type="match status" value="1"/>
</dbReference>
<dbReference type="InterPro" id="IPR034660">
    <property type="entry name" value="DinB/YfiT-like"/>
</dbReference>
<feature type="domain" description="Mycothiol-dependent maleylpyruvate isomerase metal-binding" evidence="2">
    <location>
        <begin position="12"/>
        <end position="126"/>
    </location>
</feature>
<dbReference type="RefSeq" id="WP_203883356.1">
    <property type="nucleotide sequence ID" value="NZ_BAABHH010000005.1"/>
</dbReference>
<reference evidence="3 4" key="1">
    <citation type="submission" date="2021-01" db="EMBL/GenBank/DDBJ databases">
        <title>Whole genome shotgun sequence of Planotetraspora kaengkrachanensis NBRC 104272.</title>
        <authorList>
            <person name="Komaki H."/>
            <person name="Tamura T."/>
        </authorList>
    </citation>
    <scope>NUCLEOTIDE SEQUENCE [LARGE SCALE GENOMIC DNA]</scope>
    <source>
        <strain evidence="3 4">NBRC 104272</strain>
    </source>
</reference>
<evidence type="ECO:0000259" key="1">
    <source>
        <dbReference type="Pfam" id="PF07398"/>
    </source>
</evidence>
<evidence type="ECO:0000259" key="2">
    <source>
        <dbReference type="Pfam" id="PF11716"/>
    </source>
</evidence>
<proteinExistence type="predicted"/>
<sequence>MESSRLLSCLKNDFALLRSAVVGADPSARVPSCPDWSVGDLADHVAKVYLHKAECIRLGAFPDEWPPGVLDADPVVSLDRTYEALIGQFSAHSPADPAATWHEPDQTVGFWIRRMAQETVIHRVDAELAAGLPVSPIPDDLAFDGIDEVLKLFLGYGSTRWLDDFGTLLDAPDERPIAVSMSHHAWTLTAVGGRGAQPGHVDVKDSATGFDGEALVSGDAVPLLLWLWNRGDDASVRVSGDRDLLKQFDALRIAATQ</sequence>
<keyword evidence="4" id="KW-1185">Reference proteome</keyword>
<dbReference type="Pfam" id="PF07398">
    <property type="entry name" value="MDMPI_C"/>
    <property type="match status" value="1"/>
</dbReference>
<dbReference type="InterPro" id="IPR017517">
    <property type="entry name" value="Maleyloyr_isom"/>
</dbReference>
<dbReference type="SUPFAM" id="SSF109854">
    <property type="entry name" value="DinB/YfiT-like putative metalloenzymes"/>
    <property type="match status" value="1"/>
</dbReference>
<dbReference type="EMBL" id="BONV01000011">
    <property type="protein sequence ID" value="GIG79915.1"/>
    <property type="molecule type" value="Genomic_DNA"/>
</dbReference>
<evidence type="ECO:0000313" key="3">
    <source>
        <dbReference type="EMBL" id="GIG79915.1"/>
    </source>
</evidence>
<evidence type="ECO:0008006" key="5">
    <source>
        <dbReference type="Google" id="ProtNLM"/>
    </source>
</evidence>
<evidence type="ECO:0000313" key="4">
    <source>
        <dbReference type="Proteomes" id="UP000630097"/>
    </source>
</evidence>
<dbReference type="NCBIfam" id="TIGR03083">
    <property type="entry name" value="maleylpyruvate isomerase family mycothiol-dependent enzyme"/>
    <property type="match status" value="1"/>
</dbReference>
<dbReference type="InterPro" id="IPR010872">
    <property type="entry name" value="MDMPI_C-term_domain"/>
</dbReference>
<accession>A0A8J3M5X7</accession>
<dbReference type="PANTHER" id="PTHR40758">
    <property type="entry name" value="CONSERVED PROTEIN"/>
    <property type="match status" value="1"/>
</dbReference>
<feature type="domain" description="MDMPI C-terminal" evidence="1">
    <location>
        <begin position="140"/>
        <end position="246"/>
    </location>
</feature>
<name>A0A8J3M5X7_9ACTN</name>
<gene>
    <name evidence="3" type="ORF">Pka01_30420</name>
</gene>
<dbReference type="AlphaFoldDB" id="A0A8J3M5X7"/>
<protein>
    <recommendedName>
        <fullName evidence="5">Maleylpyruvate isomerase family mycothiol-dependent enzyme</fullName>
    </recommendedName>
</protein>
<dbReference type="InterPro" id="IPR024344">
    <property type="entry name" value="MDMPI_metal-binding"/>
</dbReference>
<comment type="caution">
    <text evidence="3">The sequence shown here is derived from an EMBL/GenBank/DDBJ whole genome shotgun (WGS) entry which is preliminary data.</text>
</comment>
<dbReference type="PANTHER" id="PTHR40758:SF1">
    <property type="entry name" value="CONSERVED PROTEIN"/>
    <property type="match status" value="1"/>
</dbReference>
<organism evidence="3 4">
    <name type="scientific">Planotetraspora kaengkrachanensis</name>
    <dbReference type="NCBI Taxonomy" id="575193"/>
    <lineage>
        <taxon>Bacteria</taxon>
        <taxon>Bacillati</taxon>
        <taxon>Actinomycetota</taxon>
        <taxon>Actinomycetes</taxon>
        <taxon>Streptosporangiales</taxon>
        <taxon>Streptosporangiaceae</taxon>
        <taxon>Planotetraspora</taxon>
    </lineage>
</organism>
<dbReference type="Proteomes" id="UP000630097">
    <property type="component" value="Unassembled WGS sequence"/>
</dbReference>
<dbReference type="GO" id="GO:0005886">
    <property type="term" value="C:plasma membrane"/>
    <property type="evidence" value="ECO:0007669"/>
    <property type="project" value="TreeGrafter"/>
</dbReference>
<dbReference type="GO" id="GO:0046872">
    <property type="term" value="F:metal ion binding"/>
    <property type="evidence" value="ECO:0007669"/>
    <property type="project" value="InterPro"/>
</dbReference>